<organism evidence="9 10">
    <name type="scientific">Nonomuraea rosea</name>
    <dbReference type="NCBI Taxonomy" id="638574"/>
    <lineage>
        <taxon>Bacteria</taxon>
        <taxon>Bacillati</taxon>
        <taxon>Actinomycetota</taxon>
        <taxon>Actinomycetes</taxon>
        <taxon>Streptosporangiales</taxon>
        <taxon>Streptosporangiaceae</taxon>
        <taxon>Nonomuraea</taxon>
    </lineage>
</organism>
<evidence type="ECO:0008006" key="11">
    <source>
        <dbReference type="Google" id="ProtNLM"/>
    </source>
</evidence>
<keyword evidence="5" id="KW-0560">Oxidoreductase</keyword>
<dbReference type="InterPro" id="IPR020946">
    <property type="entry name" value="Flavin_mOase-like"/>
</dbReference>
<evidence type="ECO:0000256" key="6">
    <source>
        <dbReference type="RuleBase" id="RU003750"/>
    </source>
</evidence>
<feature type="transmembrane region" description="Helical" evidence="8">
    <location>
        <begin position="169"/>
        <end position="194"/>
    </location>
</feature>
<comment type="similarity">
    <text evidence="1">Belongs to the FAD-binding monooxygenase family.</text>
</comment>
<evidence type="ECO:0000256" key="7">
    <source>
        <dbReference type="SAM" id="MobiDB-lite"/>
    </source>
</evidence>
<keyword evidence="8" id="KW-0472">Membrane</keyword>
<proteinExistence type="inferred from homology"/>
<sequence length="735" mass="80279">MCTMAVLLLGSSAILLSAAGELRWAGVCLLGCFGLDGIDGALARRFGVSSPFGAQMDSLADLCGFGVATPLLAYHWLNGAAPRYAIVSTCAILAICAMIRLARFNVLPKEAQYFSGLPSAMPAVILGIAMQLDIEPAAGYAGLIGCLAILMITTFPYAKFGPLFTLRWWFWLISIPAVLTNPKAAFGLLTATYLTSGPALWVLKRSPRPAPAVTGSSPPAGRETAGASMPQTFAQLPEPHARIAIIGAGFGGLGMAIRLKQLGIDDFVVLERGDDVGGAWRANVYPGAACDVPSNLYSYSFAPDPGWTRTFPLQPEIQRYLRRCAAEVGLERHLRFGHEMLAAEWHDDSAHWRIVTSKGCLTADVLVVAAGPLSETATPYLPGLQRFAGTAFHSAAWSPSYDIHGKHVAVIGTGASAVQFIPEIQPEVSRLYVFQRTPPWVIPRWDRSKTVLERGLFRKLPSVQRLARTGVYLWRESLILGLTFDQRMLKPVEWLARRHLRRQVDDPELRAALTPDYRLGCKRIILSSDYFPAITQPNAELVTSEIREVGEHSIVSADGTERRVDTIIFGTGFESANMPVARRLRGRDGRLLADAWGKGAEAYLGSSIAGYPNLFLLLGPNTVSGQNSSLLTMEAQIEYAVDAIRFMGGADIAAVEVRAEVQAAFVSDVQRKMAGTVWSSGCTNWYLDAHGRNTTLWPGFTRAFRQRTRRFDHENYVVRVRSSQPLDRGSPERAL</sequence>
<dbReference type="InterPro" id="IPR051209">
    <property type="entry name" value="FAD-bind_Monooxygenase_sf"/>
</dbReference>
<gene>
    <name evidence="9" type="ORF">GCM10022419_112300</name>
</gene>
<keyword evidence="8" id="KW-0812">Transmembrane</keyword>
<keyword evidence="10" id="KW-1185">Reference proteome</keyword>
<dbReference type="InterPro" id="IPR000462">
    <property type="entry name" value="CDP-OH_P_trans"/>
</dbReference>
<dbReference type="InterPro" id="IPR043130">
    <property type="entry name" value="CDP-OH_PTrfase_TM_dom"/>
</dbReference>
<feature type="transmembrane region" description="Helical" evidence="8">
    <location>
        <begin position="81"/>
        <end position="101"/>
    </location>
</feature>
<feature type="transmembrane region" description="Helical" evidence="8">
    <location>
        <begin position="113"/>
        <end position="132"/>
    </location>
</feature>
<keyword evidence="2" id="KW-0285">Flavoprotein</keyword>
<comment type="caution">
    <text evidence="9">The sequence shown here is derived from an EMBL/GenBank/DDBJ whole genome shotgun (WGS) entry which is preliminary data.</text>
</comment>
<dbReference type="Pfam" id="PF01066">
    <property type="entry name" value="CDP-OH_P_transf"/>
    <property type="match status" value="1"/>
</dbReference>
<dbReference type="SUPFAM" id="SSF51905">
    <property type="entry name" value="FAD/NAD(P)-binding domain"/>
    <property type="match status" value="2"/>
</dbReference>
<evidence type="ECO:0000256" key="3">
    <source>
        <dbReference type="ARBA" id="ARBA00022679"/>
    </source>
</evidence>
<keyword evidence="4" id="KW-0274">FAD</keyword>
<protein>
    <recommendedName>
        <fullName evidence="11">NAD(P)/FAD-dependent oxidoreductase</fullName>
    </recommendedName>
</protein>
<dbReference type="PANTHER" id="PTHR42877">
    <property type="entry name" value="L-ORNITHINE N(5)-MONOOXYGENASE-RELATED"/>
    <property type="match status" value="1"/>
</dbReference>
<dbReference type="PROSITE" id="PS00379">
    <property type="entry name" value="CDP_ALCOHOL_P_TRANSF"/>
    <property type="match status" value="1"/>
</dbReference>
<evidence type="ECO:0000313" key="9">
    <source>
        <dbReference type="EMBL" id="GAA3608886.1"/>
    </source>
</evidence>
<dbReference type="Pfam" id="PF00743">
    <property type="entry name" value="FMO-like"/>
    <property type="match status" value="1"/>
</dbReference>
<dbReference type="InterPro" id="IPR036188">
    <property type="entry name" value="FAD/NAD-bd_sf"/>
</dbReference>
<dbReference type="Gene3D" id="1.20.120.1760">
    <property type="match status" value="1"/>
</dbReference>
<evidence type="ECO:0000256" key="1">
    <source>
        <dbReference type="ARBA" id="ARBA00010139"/>
    </source>
</evidence>
<feature type="transmembrane region" description="Helical" evidence="8">
    <location>
        <begin position="138"/>
        <end position="157"/>
    </location>
</feature>
<dbReference type="InterPro" id="IPR048254">
    <property type="entry name" value="CDP_ALCOHOL_P_TRANSF_CS"/>
</dbReference>
<evidence type="ECO:0000256" key="2">
    <source>
        <dbReference type="ARBA" id="ARBA00022630"/>
    </source>
</evidence>
<feature type="region of interest" description="Disordered" evidence="7">
    <location>
        <begin position="208"/>
        <end position="227"/>
    </location>
</feature>
<name>A0ABP6ZHH8_9ACTN</name>
<reference evidence="10" key="1">
    <citation type="journal article" date="2019" name="Int. J. Syst. Evol. Microbiol.">
        <title>The Global Catalogue of Microorganisms (GCM) 10K type strain sequencing project: providing services to taxonomists for standard genome sequencing and annotation.</title>
        <authorList>
            <consortium name="The Broad Institute Genomics Platform"/>
            <consortium name="The Broad Institute Genome Sequencing Center for Infectious Disease"/>
            <person name="Wu L."/>
            <person name="Ma J."/>
        </authorList>
    </citation>
    <scope>NUCLEOTIDE SEQUENCE [LARGE SCALE GENOMIC DNA]</scope>
    <source>
        <strain evidence="10">JCM 17326</strain>
    </source>
</reference>
<evidence type="ECO:0000313" key="10">
    <source>
        <dbReference type="Proteomes" id="UP001500630"/>
    </source>
</evidence>
<dbReference type="PANTHER" id="PTHR42877:SF4">
    <property type="entry name" value="FAD_NAD(P)-BINDING DOMAIN-CONTAINING PROTEIN-RELATED"/>
    <property type="match status" value="1"/>
</dbReference>
<dbReference type="RefSeq" id="WP_345575355.1">
    <property type="nucleotide sequence ID" value="NZ_BAABDQ010000044.1"/>
</dbReference>
<dbReference type="Gene3D" id="3.50.50.60">
    <property type="entry name" value="FAD/NAD(P)-binding domain"/>
    <property type="match status" value="2"/>
</dbReference>
<evidence type="ECO:0000256" key="5">
    <source>
        <dbReference type="ARBA" id="ARBA00023002"/>
    </source>
</evidence>
<keyword evidence="8" id="KW-1133">Transmembrane helix</keyword>
<comment type="similarity">
    <text evidence="6">Belongs to the CDP-alcohol phosphatidyltransferase class-I family.</text>
</comment>
<keyword evidence="3 6" id="KW-0808">Transferase</keyword>
<evidence type="ECO:0000256" key="4">
    <source>
        <dbReference type="ARBA" id="ARBA00022827"/>
    </source>
</evidence>
<dbReference type="EMBL" id="BAABDQ010000044">
    <property type="protein sequence ID" value="GAA3608886.1"/>
    <property type="molecule type" value="Genomic_DNA"/>
</dbReference>
<evidence type="ECO:0000256" key="8">
    <source>
        <dbReference type="SAM" id="Phobius"/>
    </source>
</evidence>
<accession>A0ABP6ZHH8</accession>
<dbReference type="Proteomes" id="UP001500630">
    <property type="component" value="Unassembled WGS sequence"/>
</dbReference>